<dbReference type="InterPro" id="IPR024131">
    <property type="entry name" value="UPF0489"/>
</dbReference>
<feature type="region of interest" description="Disordered" evidence="2">
    <location>
        <begin position="359"/>
        <end position="459"/>
    </location>
</feature>
<name>A0AAV4C2V3_9GAST</name>
<protein>
    <submittedName>
        <fullName evidence="3">Upf0489 protein c5orf22 homolog</fullName>
    </submittedName>
</protein>
<evidence type="ECO:0000313" key="3">
    <source>
        <dbReference type="EMBL" id="GFO27096.1"/>
    </source>
</evidence>
<dbReference type="Proteomes" id="UP000735302">
    <property type="component" value="Unassembled WGS sequence"/>
</dbReference>
<evidence type="ECO:0000256" key="1">
    <source>
        <dbReference type="ARBA" id="ARBA00007099"/>
    </source>
</evidence>
<comment type="similarity">
    <text evidence="1">Belongs to the UPF0489 family.</text>
</comment>
<dbReference type="PANTHER" id="PTHR13225">
    <property type="entry name" value="MISEXPRESSION SUPPRESSOR OF RAS 6"/>
    <property type="match status" value="1"/>
</dbReference>
<proteinExistence type="inferred from homology"/>
<dbReference type="PANTHER" id="PTHR13225:SF3">
    <property type="entry name" value="UPF0489 PROTEIN C5ORF22"/>
    <property type="match status" value="1"/>
</dbReference>
<dbReference type="Pfam" id="PF12640">
    <property type="entry name" value="UPF0489"/>
    <property type="match status" value="1"/>
</dbReference>
<sequence>MNYMANLRKSKELLVHIVEQHNDAVPPIHRAVASRLLPFSNAAMIHLDSHPDLLIPVHMPAETVFKPSELYESLSIENWLVPLVFAKHFDHIVWVKPPWANQIPVSKQRFLVGQCTQSGCIRVTSKENYFLTDGLFRPSSELSDHSMLILQVEEVLPQAWAELNPSYPPVKPASKTVKQTDKHPTKEKTWIQRIHDSVKDKPYVLDVDLDFFSTANPFRDVLEPEEEQALRRLYHYTTPRENSDESIASFTSLREEQLDSLEAIFTELEKERLKCEENRVPGTGDSMTSNVDILSSMLDSARELGMEETKIPDLSLLCRAVVHRSSLNSKTISTSSSAALHNSSAVSYLSVQPHNCLTSSSSSTLTISHNPTTPFDSSRSCELSNSSSVGKLSNPATKQPDISQPLTPSLNIPSPSTSEATVSLDPSLPSKSQQPSNNSESNSMKSNHSTLPLHIPKPLSPTKPAESLTFLQLHDFGCTLDDTDLPHHLSSPAQVGALMSEVRLLLEALPRPALVTIARSSDDGYCPKVEVDHYERDVLKMLEEIFGPLKVSKLYESLLV</sequence>
<evidence type="ECO:0000313" key="4">
    <source>
        <dbReference type="Proteomes" id="UP000735302"/>
    </source>
</evidence>
<dbReference type="EMBL" id="BLXT01005881">
    <property type="protein sequence ID" value="GFO27096.1"/>
    <property type="molecule type" value="Genomic_DNA"/>
</dbReference>
<gene>
    <name evidence="3" type="ORF">PoB_005360100</name>
</gene>
<comment type="caution">
    <text evidence="3">The sequence shown here is derived from an EMBL/GenBank/DDBJ whole genome shotgun (WGS) entry which is preliminary data.</text>
</comment>
<dbReference type="AlphaFoldDB" id="A0AAV4C2V3"/>
<feature type="compositionally biased region" description="Low complexity" evidence="2">
    <location>
        <begin position="359"/>
        <end position="368"/>
    </location>
</feature>
<feature type="compositionally biased region" description="Low complexity" evidence="2">
    <location>
        <begin position="377"/>
        <end position="388"/>
    </location>
</feature>
<reference evidence="3 4" key="1">
    <citation type="journal article" date="2021" name="Elife">
        <title>Chloroplast acquisition without the gene transfer in kleptoplastic sea slugs, Plakobranchus ocellatus.</title>
        <authorList>
            <person name="Maeda T."/>
            <person name="Takahashi S."/>
            <person name="Yoshida T."/>
            <person name="Shimamura S."/>
            <person name="Takaki Y."/>
            <person name="Nagai Y."/>
            <person name="Toyoda A."/>
            <person name="Suzuki Y."/>
            <person name="Arimoto A."/>
            <person name="Ishii H."/>
            <person name="Satoh N."/>
            <person name="Nishiyama T."/>
            <person name="Hasebe M."/>
            <person name="Maruyama T."/>
            <person name="Minagawa J."/>
            <person name="Obokata J."/>
            <person name="Shigenobu S."/>
        </authorList>
    </citation>
    <scope>NUCLEOTIDE SEQUENCE [LARGE SCALE GENOMIC DNA]</scope>
</reference>
<keyword evidence="4" id="KW-1185">Reference proteome</keyword>
<accession>A0AAV4C2V3</accession>
<feature type="compositionally biased region" description="Polar residues" evidence="2">
    <location>
        <begin position="389"/>
        <end position="421"/>
    </location>
</feature>
<organism evidence="3 4">
    <name type="scientific">Plakobranchus ocellatus</name>
    <dbReference type="NCBI Taxonomy" id="259542"/>
    <lineage>
        <taxon>Eukaryota</taxon>
        <taxon>Metazoa</taxon>
        <taxon>Spiralia</taxon>
        <taxon>Lophotrochozoa</taxon>
        <taxon>Mollusca</taxon>
        <taxon>Gastropoda</taxon>
        <taxon>Heterobranchia</taxon>
        <taxon>Euthyneura</taxon>
        <taxon>Panpulmonata</taxon>
        <taxon>Sacoglossa</taxon>
        <taxon>Placobranchoidea</taxon>
        <taxon>Plakobranchidae</taxon>
        <taxon>Plakobranchus</taxon>
    </lineage>
</organism>
<evidence type="ECO:0000256" key="2">
    <source>
        <dbReference type="SAM" id="MobiDB-lite"/>
    </source>
</evidence>
<feature type="compositionally biased region" description="Low complexity" evidence="2">
    <location>
        <begin position="423"/>
        <end position="449"/>
    </location>
</feature>